<dbReference type="InterPro" id="IPR000719">
    <property type="entry name" value="Prot_kinase_dom"/>
</dbReference>
<dbReference type="PROSITE" id="PS50011">
    <property type="entry name" value="PROTEIN_KINASE_DOM"/>
    <property type="match status" value="1"/>
</dbReference>
<dbReference type="Pfam" id="PF07714">
    <property type="entry name" value="PK_Tyr_Ser-Thr"/>
    <property type="match status" value="1"/>
</dbReference>
<dbReference type="EMBL" id="CAJVPV010023280">
    <property type="protein sequence ID" value="CAG8723334.1"/>
    <property type="molecule type" value="Genomic_DNA"/>
</dbReference>
<comment type="caution">
    <text evidence="2">The sequence shown here is derived from an EMBL/GenBank/DDBJ whole genome shotgun (WGS) entry which is preliminary data.</text>
</comment>
<reference evidence="2" key="1">
    <citation type="submission" date="2021-06" db="EMBL/GenBank/DDBJ databases">
        <authorList>
            <person name="Kallberg Y."/>
            <person name="Tangrot J."/>
            <person name="Rosling A."/>
        </authorList>
    </citation>
    <scope>NUCLEOTIDE SEQUENCE</scope>
    <source>
        <strain evidence="2">CL551</strain>
    </source>
</reference>
<dbReference type="SUPFAM" id="SSF56112">
    <property type="entry name" value="Protein kinase-like (PK-like)"/>
    <property type="match status" value="1"/>
</dbReference>
<feature type="non-terminal residue" evidence="2">
    <location>
        <position position="1"/>
    </location>
</feature>
<dbReference type="InterPro" id="IPR011009">
    <property type="entry name" value="Kinase-like_dom_sf"/>
</dbReference>
<protein>
    <submittedName>
        <fullName evidence="2">14423_t:CDS:1</fullName>
    </submittedName>
</protein>
<evidence type="ECO:0000313" key="2">
    <source>
        <dbReference type="EMBL" id="CAG8723334.1"/>
    </source>
</evidence>
<dbReference type="InterPro" id="IPR001245">
    <property type="entry name" value="Ser-Thr/Tyr_kinase_cat_dom"/>
</dbReference>
<dbReference type="Proteomes" id="UP000789342">
    <property type="component" value="Unassembled WGS sequence"/>
</dbReference>
<feature type="non-terminal residue" evidence="2">
    <location>
        <position position="42"/>
    </location>
</feature>
<evidence type="ECO:0000259" key="1">
    <source>
        <dbReference type="PROSITE" id="PS50011"/>
    </source>
</evidence>
<organism evidence="2 3">
    <name type="scientific">Acaulospora morrowiae</name>
    <dbReference type="NCBI Taxonomy" id="94023"/>
    <lineage>
        <taxon>Eukaryota</taxon>
        <taxon>Fungi</taxon>
        <taxon>Fungi incertae sedis</taxon>
        <taxon>Mucoromycota</taxon>
        <taxon>Glomeromycotina</taxon>
        <taxon>Glomeromycetes</taxon>
        <taxon>Diversisporales</taxon>
        <taxon>Acaulosporaceae</taxon>
        <taxon>Acaulospora</taxon>
    </lineage>
</organism>
<dbReference type="GO" id="GO:0004672">
    <property type="term" value="F:protein kinase activity"/>
    <property type="evidence" value="ECO:0007669"/>
    <property type="project" value="InterPro"/>
</dbReference>
<proteinExistence type="predicted"/>
<dbReference type="OrthoDB" id="3269467at2759"/>
<dbReference type="GO" id="GO:0005524">
    <property type="term" value="F:ATP binding"/>
    <property type="evidence" value="ECO:0007669"/>
    <property type="project" value="InterPro"/>
</dbReference>
<evidence type="ECO:0000313" key="3">
    <source>
        <dbReference type="Proteomes" id="UP000789342"/>
    </source>
</evidence>
<keyword evidence="3" id="KW-1185">Reference proteome</keyword>
<feature type="domain" description="Protein kinase" evidence="1">
    <location>
        <begin position="1"/>
        <end position="42"/>
    </location>
</feature>
<gene>
    <name evidence="2" type="ORF">AMORRO_LOCUS13483</name>
</gene>
<dbReference type="Gene3D" id="1.10.510.10">
    <property type="entry name" value="Transferase(Phosphotransferase) domain 1"/>
    <property type="match status" value="1"/>
</dbReference>
<name>A0A9N9I7Z6_9GLOM</name>
<sequence length="42" mass="4862">PEVFHDKIHTKAADIYSFGMVIYEVFSGVVPFRNVDCENEEE</sequence>
<dbReference type="AlphaFoldDB" id="A0A9N9I7Z6"/>
<accession>A0A9N9I7Z6</accession>